<sequence>QLAIFIRPEYFVDTSLLIHMADLLSFVNDQDFALVLLKENDIRLIWVLLVDEGPDKNPKYFKILLNLDYLTVRMHAPYQSAYNPVKKSMVSLSEKLAGITLPIDEYSTHLDSQGNVVDEELAQCNFEFSGNRLCELWNRDDIYAPDIVLLLDQNDGFLPPIAKGMNGHYIDSIHAFQYFDKLKIPQYDSSYLSILKEMYQYLCCNKCIDEAVNLNFRVAEDVVNHDLLEDEISNSREVQSENEWELID</sequence>
<protein>
    <submittedName>
        <fullName evidence="1">3688_t:CDS:1</fullName>
    </submittedName>
</protein>
<keyword evidence="2" id="KW-1185">Reference proteome</keyword>
<comment type="caution">
    <text evidence="1">The sequence shown here is derived from an EMBL/GenBank/DDBJ whole genome shotgun (WGS) entry which is preliminary data.</text>
</comment>
<accession>A0ABN7X8Y6</accession>
<feature type="non-terminal residue" evidence="1">
    <location>
        <position position="1"/>
    </location>
</feature>
<dbReference type="Proteomes" id="UP000789901">
    <property type="component" value="Unassembled WGS sequence"/>
</dbReference>
<evidence type="ECO:0000313" key="2">
    <source>
        <dbReference type="Proteomes" id="UP000789901"/>
    </source>
</evidence>
<feature type="non-terminal residue" evidence="1">
    <location>
        <position position="248"/>
    </location>
</feature>
<dbReference type="PANTHER" id="PTHR46954">
    <property type="entry name" value="C2H2-TYPE DOMAIN-CONTAINING PROTEIN"/>
    <property type="match status" value="1"/>
</dbReference>
<reference evidence="1 2" key="1">
    <citation type="submission" date="2021-06" db="EMBL/GenBank/DDBJ databases">
        <authorList>
            <person name="Kallberg Y."/>
            <person name="Tangrot J."/>
            <person name="Rosling A."/>
        </authorList>
    </citation>
    <scope>NUCLEOTIDE SEQUENCE [LARGE SCALE GENOMIC DNA]</scope>
    <source>
        <strain evidence="1 2">120-4 pot B 10/14</strain>
    </source>
</reference>
<gene>
    <name evidence="1" type="ORF">GMARGA_LOCUS40509</name>
</gene>
<proteinExistence type="predicted"/>
<name>A0ABN7X8Y6_GIGMA</name>
<dbReference type="EMBL" id="CAJVQB010103832">
    <property type="protein sequence ID" value="CAG8851004.1"/>
    <property type="molecule type" value="Genomic_DNA"/>
</dbReference>
<evidence type="ECO:0000313" key="1">
    <source>
        <dbReference type="EMBL" id="CAG8851004.1"/>
    </source>
</evidence>
<organism evidence="1 2">
    <name type="scientific">Gigaspora margarita</name>
    <dbReference type="NCBI Taxonomy" id="4874"/>
    <lineage>
        <taxon>Eukaryota</taxon>
        <taxon>Fungi</taxon>
        <taxon>Fungi incertae sedis</taxon>
        <taxon>Mucoromycota</taxon>
        <taxon>Glomeromycotina</taxon>
        <taxon>Glomeromycetes</taxon>
        <taxon>Diversisporales</taxon>
        <taxon>Gigasporaceae</taxon>
        <taxon>Gigaspora</taxon>
    </lineage>
</organism>
<dbReference type="PANTHER" id="PTHR46954:SF1">
    <property type="entry name" value="C2H2-TYPE DOMAIN-CONTAINING PROTEIN"/>
    <property type="match status" value="1"/>
</dbReference>